<feature type="region of interest" description="Disordered" evidence="1">
    <location>
        <begin position="53"/>
        <end position="89"/>
    </location>
</feature>
<protein>
    <recommendedName>
        <fullName evidence="5">Carbohydrate-binding module family 19 domain-containing protein</fullName>
    </recommendedName>
</protein>
<evidence type="ECO:0008006" key="5">
    <source>
        <dbReference type="Google" id="ProtNLM"/>
    </source>
</evidence>
<dbReference type="eggNOG" id="ENOG502RGM2">
    <property type="taxonomic scope" value="Eukaryota"/>
</dbReference>
<feature type="compositionally biased region" description="Low complexity" evidence="1">
    <location>
        <begin position="72"/>
        <end position="86"/>
    </location>
</feature>
<dbReference type="OrthoDB" id="3630276at2759"/>
<accession>N1QGZ3</accession>
<dbReference type="EMBL" id="KB456265">
    <property type="protein sequence ID" value="EMF11734.1"/>
    <property type="molecule type" value="Genomic_DNA"/>
</dbReference>
<dbReference type="STRING" id="692275.N1QGZ3"/>
<evidence type="ECO:0000313" key="3">
    <source>
        <dbReference type="EMBL" id="EMF11734.1"/>
    </source>
</evidence>
<organism evidence="3 4">
    <name type="scientific">Sphaerulina musiva (strain SO2202)</name>
    <name type="common">Poplar stem canker fungus</name>
    <name type="synonym">Septoria musiva</name>
    <dbReference type="NCBI Taxonomy" id="692275"/>
    <lineage>
        <taxon>Eukaryota</taxon>
        <taxon>Fungi</taxon>
        <taxon>Dikarya</taxon>
        <taxon>Ascomycota</taxon>
        <taxon>Pezizomycotina</taxon>
        <taxon>Dothideomycetes</taxon>
        <taxon>Dothideomycetidae</taxon>
        <taxon>Mycosphaerellales</taxon>
        <taxon>Mycosphaerellaceae</taxon>
        <taxon>Sphaerulina</taxon>
    </lineage>
</organism>
<dbReference type="AlphaFoldDB" id="N1QGZ3"/>
<feature type="chain" id="PRO_5004109567" description="Carbohydrate-binding module family 19 domain-containing protein" evidence="2">
    <location>
        <begin position="18"/>
        <end position="117"/>
    </location>
</feature>
<dbReference type="Proteomes" id="UP000016931">
    <property type="component" value="Unassembled WGS sequence"/>
</dbReference>
<keyword evidence="2" id="KW-0732">Signal</keyword>
<gene>
    <name evidence="3" type="ORF">SEPMUDRAFT_149634</name>
</gene>
<sequence length="117" mass="12376">MKSTFFAAVAFAALSMAAPITKRQCYIDANGVQKCVSTPPQCTSHPDGTITCISQGSSSSSEAEKEAEEAATENSTLPPTYSSPPTKRQCYINKSGQQTCVKNPTCTTREDGTVVCV</sequence>
<evidence type="ECO:0000256" key="1">
    <source>
        <dbReference type="SAM" id="MobiDB-lite"/>
    </source>
</evidence>
<proteinExistence type="predicted"/>
<reference evidence="3 4" key="1">
    <citation type="journal article" date="2012" name="PLoS Pathog.">
        <title>Diverse lifestyles and strategies of plant pathogenesis encoded in the genomes of eighteen Dothideomycetes fungi.</title>
        <authorList>
            <person name="Ohm R.A."/>
            <person name="Feau N."/>
            <person name="Henrissat B."/>
            <person name="Schoch C.L."/>
            <person name="Horwitz B.A."/>
            <person name="Barry K.W."/>
            <person name="Condon B.J."/>
            <person name="Copeland A.C."/>
            <person name="Dhillon B."/>
            <person name="Glaser F."/>
            <person name="Hesse C.N."/>
            <person name="Kosti I."/>
            <person name="LaButti K."/>
            <person name="Lindquist E.A."/>
            <person name="Lucas S."/>
            <person name="Salamov A.A."/>
            <person name="Bradshaw R.E."/>
            <person name="Ciuffetti L."/>
            <person name="Hamelin R.C."/>
            <person name="Kema G.H.J."/>
            <person name="Lawrence C."/>
            <person name="Scott J.A."/>
            <person name="Spatafora J.W."/>
            <person name="Turgeon B.G."/>
            <person name="de Wit P.J.G.M."/>
            <person name="Zhong S."/>
            <person name="Goodwin S.B."/>
            <person name="Grigoriev I.V."/>
        </authorList>
    </citation>
    <scope>NUCLEOTIDE SEQUENCE [LARGE SCALE GENOMIC DNA]</scope>
    <source>
        <strain evidence="3 4">SO2202</strain>
    </source>
</reference>
<dbReference type="RefSeq" id="XP_016759855.1">
    <property type="nucleotide sequence ID" value="XM_016905679.1"/>
</dbReference>
<dbReference type="GeneID" id="27902816"/>
<name>N1QGZ3_SPHMS</name>
<evidence type="ECO:0000256" key="2">
    <source>
        <dbReference type="SAM" id="SignalP"/>
    </source>
</evidence>
<keyword evidence="4" id="KW-1185">Reference proteome</keyword>
<feature type="signal peptide" evidence="2">
    <location>
        <begin position="1"/>
        <end position="17"/>
    </location>
</feature>
<evidence type="ECO:0000313" key="4">
    <source>
        <dbReference type="Proteomes" id="UP000016931"/>
    </source>
</evidence>
<dbReference type="HOGENOM" id="CLU_2086297_0_0_1"/>